<dbReference type="InterPro" id="IPR020846">
    <property type="entry name" value="MFS_dom"/>
</dbReference>
<feature type="compositionally biased region" description="Basic and acidic residues" evidence="5">
    <location>
        <begin position="46"/>
        <end position="55"/>
    </location>
</feature>
<evidence type="ECO:0000259" key="7">
    <source>
        <dbReference type="PROSITE" id="PS50850"/>
    </source>
</evidence>
<evidence type="ECO:0000256" key="2">
    <source>
        <dbReference type="ARBA" id="ARBA00022692"/>
    </source>
</evidence>
<feature type="transmembrane region" description="Helical" evidence="6">
    <location>
        <begin position="188"/>
        <end position="211"/>
    </location>
</feature>
<feature type="transmembrane region" description="Helical" evidence="6">
    <location>
        <begin position="439"/>
        <end position="461"/>
    </location>
</feature>
<feature type="transmembrane region" description="Helical" evidence="6">
    <location>
        <begin position="313"/>
        <end position="338"/>
    </location>
</feature>
<evidence type="ECO:0000256" key="1">
    <source>
        <dbReference type="ARBA" id="ARBA00004141"/>
    </source>
</evidence>
<comment type="caution">
    <text evidence="8">The sequence shown here is derived from an EMBL/GenBank/DDBJ whole genome shotgun (WGS) entry which is preliminary data.</text>
</comment>
<feature type="compositionally biased region" description="Polar residues" evidence="5">
    <location>
        <begin position="118"/>
        <end position="138"/>
    </location>
</feature>
<dbReference type="InterPro" id="IPR036259">
    <property type="entry name" value="MFS_trans_sf"/>
</dbReference>
<feature type="transmembrane region" description="Helical" evidence="6">
    <location>
        <begin position="254"/>
        <end position="272"/>
    </location>
</feature>
<organism evidence="8 9">
    <name type="scientific">Sporothrix eucalyptigena</name>
    <dbReference type="NCBI Taxonomy" id="1812306"/>
    <lineage>
        <taxon>Eukaryota</taxon>
        <taxon>Fungi</taxon>
        <taxon>Dikarya</taxon>
        <taxon>Ascomycota</taxon>
        <taxon>Pezizomycotina</taxon>
        <taxon>Sordariomycetes</taxon>
        <taxon>Sordariomycetidae</taxon>
        <taxon>Ophiostomatales</taxon>
        <taxon>Ophiostomataceae</taxon>
        <taxon>Sporothrix</taxon>
    </lineage>
</organism>
<evidence type="ECO:0000313" key="9">
    <source>
        <dbReference type="Proteomes" id="UP001642482"/>
    </source>
</evidence>
<comment type="subcellular location">
    <subcellularLocation>
        <location evidence="1">Membrane</location>
        <topology evidence="1">Multi-pass membrane protein</topology>
    </subcellularLocation>
</comment>
<feature type="region of interest" description="Disordered" evidence="5">
    <location>
        <begin position="113"/>
        <end position="138"/>
    </location>
</feature>
<dbReference type="EMBL" id="CAWUHD010000068">
    <property type="protein sequence ID" value="CAK7226829.1"/>
    <property type="molecule type" value="Genomic_DNA"/>
</dbReference>
<sequence length="627" mass="67644">MADIKPSQAPIAAAGTEPTDLQLPTSHAHAALPQEQQIQTQSPPRQPEEKRDSAPHSHAHHHPHLPHLFNKPENDGLDVGVEAHMDAAELETAIVEAQTDEVDNSLERDIEKGVITDTIENASATPTATSSDDKPNANTTTAIVEAPNAPNHAEPVGPPPAQIPDADLTPAQRAERMYARYSPAKKRLFCAILALCSLLSPIATTGCLTALAEIAETFHTSGSIINISNGLYTGAMGVSAFIWGVTGVLGGRRAVLLPSVLTFTAFSVGSALSPNLAAFFIFRILSGFSGTGLLVCGPAVVGDIYRPTERGTALAWIMSGTLIGPAIGPTIGGIIVTYSSWRNIYWFQTGLAGFASIMTVLLLPETSHTRRWDSIPKDKRVSECLAAFNPVRLFKLFSRPDLFLVALASSSLIWNMYAFFAPIIYVINPRLHFTKPLQAGLLYLAPGFGYLTATFFGGRNADRVVKKWIRKRNGVRRPQDRLRAAMPWMGVGTPACMLIYGWCLEYNKGGIGLLVVVMFIQGFTQLMIFPAINTYCIDVVPGRSTEVLGGNFFIRYMFGAAGTALAIPATDGIGIGWFCTISTVFILCAFAGVMLVIYDKVPFAAKLNPDGTPKTDDQRKEESAKKG</sequence>
<feature type="transmembrane region" description="Helical" evidence="6">
    <location>
        <begin position="278"/>
        <end position="301"/>
    </location>
</feature>
<dbReference type="Proteomes" id="UP001642482">
    <property type="component" value="Unassembled WGS sequence"/>
</dbReference>
<feature type="transmembrane region" description="Helical" evidence="6">
    <location>
        <begin position="231"/>
        <end position="249"/>
    </location>
</feature>
<feature type="transmembrane region" description="Helical" evidence="6">
    <location>
        <begin position="482"/>
        <end position="503"/>
    </location>
</feature>
<evidence type="ECO:0000256" key="6">
    <source>
        <dbReference type="SAM" id="Phobius"/>
    </source>
</evidence>
<dbReference type="Pfam" id="PF07690">
    <property type="entry name" value="MFS_1"/>
    <property type="match status" value="1"/>
</dbReference>
<evidence type="ECO:0000256" key="5">
    <source>
        <dbReference type="SAM" id="MobiDB-lite"/>
    </source>
</evidence>
<feature type="transmembrane region" description="Helical" evidence="6">
    <location>
        <begin position="552"/>
        <end position="569"/>
    </location>
</feature>
<keyword evidence="9" id="KW-1185">Reference proteome</keyword>
<gene>
    <name evidence="8" type="ORF">SEUCBS140593_006375</name>
</gene>
<evidence type="ECO:0000313" key="8">
    <source>
        <dbReference type="EMBL" id="CAK7226829.1"/>
    </source>
</evidence>
<feature type="transmembrane region" description="Helical" evidence="6">
    <location>
        <begin position="344"/>
        <end position="363"/>
    </location>
</feature>
<evidence type="ECO:0000256" key="3">
    <source>
        <dbReference type="ARBA" id="ARBA00022989"/>
    </source>
</evidence>
<feature type="domain" description="Major facilitator superfamily (MFS) profile" evidence="7">
    <location>
        <begin position="189"/>
        <end position="600"/>
    </location>
</feature>
<dbReference type="PANTHER" id="PTHR23502">
    <property type="entry name" value="MAJOR FACILITATOR SUPERFAMILY"/>
    <property type="match status" value="1"/>
</dbReference>
<feature type="transmembrane region" description="Helical" evidence="6">
    <location>
        <begin position="575"/>
        <end position="598"/>
    </location>
</feature>
<feature type="transmembrane region" description="Helical" evidence="6">
    <location>
        <begin position="509"/>
        <end position="532"/>
    </location>
</feature>
<reference evidence="8 9" key="1">
    <citation type="submission" date="2024-01" db="EMBL/GenBank/DDBJ databases">
        <authorList>
            <person name="Allen C."/>
            <person name="Tagirdzhanova G."/>
        </authorList>
    </citation>
    <scope>NUCLEOTIDE SEQUENCE [LARGE SCALE GENOMIC DNA]</scope>
</reference>
<feature type="transmembrane region" description="Helical" evidence="6">
    <location>
        <begin position="402"/>
        <end position="427"/>
    </location>
</feature>
<protein>
    <recommendedName>
        <fullName evidence="7">Major facilitator superfamily (MFS) profile domain-containing protein</fullName>
    </recommendedName>
</protein>
<dbReference type="Gene3D" id="1.20.1250.20">
    <property type="entry name" value="MFS general substrate transporter like domains"/>
    <property type="match status" value="1"/>
</dbReference>
<evidence type="ECO:0000256" key="4">
    <source>
        <dbReference type="ARBA" id="ARBA00023136"/>
    </source>
</evidence>
<keyword evidence="3 6" id="KW-1133">Transmembrane helix</keyword>
<accession>A0ABP0C6E1</accession>
<keyword evidence="4 6" id="KW-0472">Membrane</keyword>
<dbReference type="SUPFAM" id="SSF103473">
    <property type="entry name" value="MFS general substrate transporter"/>
    <property type="match status" value="1"/>
</dbReference>
<dbReference type="PANTHER" id="PTHR23502:SF64">
    <property type="entry name" value="TRANSPORTER, PUTATIVE (AFU_ORTHOLOGUE AFUA_3G11760)-RELATED"/>
    <property type="match status" value="1"/>
</dbReference>
<dbReference type="PROSITE" id="PS50850">
    <property type="entry name" value="MFS"/>
    <property type="match status" value="1"/>
</dbReference>
<feature type="compositionally biased region" description="Polar residues" evidence="5">
    <location>
        <begin position="34"/>
        <end position="43"/>
    </location>
</feature>
<feature type="region of interest" description="Disordered" evidence="5">
    <location>
        <begin position="1"/>
        <end position="77"/>
    </location>
</feature>
<dbReference type="InterPro" id="IPR011701">
    <property type="entry name" value="MFS"/>
</dbReference>
<proteinExistence type="predicted"/>
<keyword evidence="2 6" id="KW-0812">Transmembrane</keyword>
<name>A0ABP0C6E1_9PEZI</name>